<sequence length="280" mass="32324">MSDAEAKIDLRDKNVPWYDPKLKKLGPSGRELLENYSKIPPAEVEDHVYKMRDEAWDVFPYPCIGEFRFLDLAISLSPDYPAVLQRLKSGNENFLDLGCCFGQELRKVAHDGAVQENLYGSDLRAEFFEMGYRLFLDRDTLKSKFIEADIFDADSALAELDGKTDIVYAGSFLHLFDYEGQIEVCKRLVKLLREKKDSMILGRQVGNIDAGEYVQATNEGGIMYKHNGESFRKMWDRVGEETGTKWRVDYDFAQFEWLSKEERDKAEPGIGMLRFSVFRE</sequence>
<evidence type="ECO:0000256" key="2">
    <source>
        <dbReference type="ARBA" id="ARBA00022679"/>
    </source>
</evidence>
<reference evidence="6" key="1">
    <citation type="journal article" date="2020" name="Stud. Mycol.">
        <title>101 Dothideomycetes genomes: a test case for predicting lifestyles and emergence of pathogens.</title>
        <authorList>
            <person name="Haridas S."/>
            <person name="Albert R."/>
            <person name="Binder M."/>
            <person name="Bloem J."/>
            <person name="Labutti K."/>
            <person name="Salamov A."/>
            <person name="Andreopoulos B."/>
            <person name="Baker S."/>
            <person name="Barry K."/>
            <person name="Bills G."/>
            <person name="Bluhm B."/>
            <person name="Cannon C."/>
            <person name="Castanera R."/>
            <person name="Culley D."/>
            <person name="Daum C."/>
            <person name="Ezra D."/>
            <person name="Gonzalez J."/>
            <person name="Henrissat B."/>
            <person name="Kuo A."/>
            <person name="Liang C."/>
            <person name="Lipzen A."/>
            <person name="Lutzoni F."/>
            <person name="Magnuson J."/>
            <person name="Mondo S."/>
            <person name="Nolan M."/>
            <person name="Ohm R."/>
            <person name="Pangilinan J."/>
            <person name="Park H.-J."/>
            <person name="Ramirez L."/>
            <person name="Alfaro M."/>
            <person name="Sun H."/>
            <person name="Tritt A."/>
            <person name="Yoshinaga Y."/>
            <person name="Zwiers L.-H."/>
            <person name="Turgeon B."/>
            <person name="Goodwin S."/>
            <person name="Spatafora J."/>
            <person name="Crous P."/>
            <person name="Grigoriev I."/>
        </authorList>
    </citation>
    <scope>NUCLEOTIDE SEQUENCE</scope>
    <source>
        <strain evidence="6">CBS 109.77</strain>
    </source>
</reference>
<name>A0A6A6XZR6_9PLEO</name>
<dbReference type="PANTHER" id="PTHR35897">
    <property type="entry name" value="METHYLTRANSFERASE AUSD"/>
    <property type="match status" value="1"/>
</dbReference>
<organism evidence="6 7">
    <name type="scientific">Melanomma pulvis-pyrius CBS 109.77</name>
    <dbReference type="NCBI Taxonomy" id="1314802"/>
    <lineage>
        <taxon>Eukaryota</taxon>
        <taxon>Fungi</taxon>
        <taxon>Dikarya</taxon>
        <taxon>Ascomycota</taxon>
        <taxon>Pezizomycotina</taxon>
        <taxon>Dothideomycetes</taxon>
        <taxon>Pleosporomycetidae</taxon>
        <taxon>Pleosporales</taxon>
        <taxon>Melanommataceae</taxon>
        <taxon>Melanomma</taxon>
    </lineage>
</organism>
<evidence type="ECO:0000259" key="5">
    <source>
        <dbReference type="Pfam" id="PF13649"/>
    </source>
</evidence>
<accession>A0A6A6XZR6</accession>
<dbReference type="EMBL" id="MU001738">
    <property type="protein sequence ID" value="KAF2801234.1"/>
    <property type="molecule type" value="Genomic_DNA"/>
</dbReference>
<evidence type="ECO:0000256" key="4">
    <source>
        <dbReference type="ARBA" id="ARBA00038314"/>
    </source>
</evidence>
<evidence type="ECO:0000313" key="7">
    <source>
        <dbReference type="Proteomes" id="UP000799757"/>
    </source>
</evidence>
<comment type="pathway">
    <text evidence="1">Secondary metabolite biosynthesis.</text>
</comment>
<gene>
    <name evidence="6" type="ORF">K505DRAFT_412493</name>
</gene>
<dbReference type="OrthoDB" id="2094832at2759"/>
<keyword evidence="2" id="KW-0808">Transferase</keyword>
<dbReference type="InterPro" id="IPR041698">
    <property type="entry name" value="Methyltransf_25"/>
</dbReference>
<dbReference type="InterPro" id="IPR029063">
    <property type="entry name" value="SAM-dependent_MTases_sf"/>
</dbReference>
<evidence type="ECO:0000256" key="3">
    <source>
        <dbReference type="ARBA" id="ARBA00022691"/>
    </source>
</evidence>
<dbReference type="AlphaFoldDB" id="A0A6A6XZR6"/>
<dbReference type="PANTHER" id="PTHR35897:SF1">
    <property type="entry name" value="METHYLTRANSFERASE AUSD"/>
    <property type="match status" value="1"/>
</dbReference>
<dbReference type="Gene3D" id="3.40.50.150">
    <property type="entry name" value="Vaccinia Virus protein VP39"/>
    <property type="match status" value="1"/>
</dbReference>
<dbReference type="InterPro" id="IPR051654">
    <property type="entry name" value="Meroterpenoid_MTases"/>
</dbReference>
<evidence type="ECO:0000256" key="1">
    <source>
        <dbReference type="ARBA" id="ARBA00005179"/>
    </source>
</evidence>
<feature type="domain" description="Methyltransferase" evidence="5">
    <location>
        <begin position="95"/>
        <end position="194"/>
    </location>
</feature>
<protein>
    <recommendedName>
        <fullName evidence="5">Methyltransferase domain-containing protein</fullName>
    </recommendedName>
</protein>
<dbReference type="Proteomes" id="UP000799757">
    <property type="component" value="Unassembled WGS sequence"/>
</dbReference>
<dbReference type="GO" id="GO:0016740">
    <property type="term" value="F:transferase activity"/>
    <property type="evidence" value="ECO:0007669"/>
    <property type="project" value="UniProtKB-KW"/>
</dbReference>
<evidence type="ECO:0000313" key="6">
    <source>
        <dbReference type="EMBL" id="KAF2801234.1"/>
    </source>
</evidence>
<dbReference type="SUPFAM" id="SSF53335">
    <property type="entry name" value="S-adenosyl-L-methionine-dependent methyltransferases"/>
    <property type="match status" value="1"/>
</dbReference>
<dbReference type="Pfam" id="PF13649">
    <property type="entry name" value="Methyltransf_25"/>
    <property type="match status" value="1"/>
</dbReference>
<proteinExistence type="inferred from homology"/>
<keyword evidence="3" id="KW-0949">S-adenosyl-L-methionine</keyword>
<comment type="similarity">
    <text evidence="4">Belongs to the class I-like SAM-binding methyltransferase superfamily.</text>
</comment>
<keyword evidence="7" id="KW-1185">Reference proteome</keyword>